<feature type="domain" description="YetF C-terminal" evidence="8">
    <location>
        <begin position="88"/>
        <end position="220"/>
    </location>
</feature>
<dbReference type="Pfam" id="PF20730">
    <property type="entry name" value="YetF_N"/>
    <property type="match status" value="1"/>
</dbReference>
<dbReference type="Proteomes" id="UP001364890">
    <property type="component" value="Unassembled WGS sequence"/>
</dbReference>
<dbReference type="Pfam" id="PF04239">
    <property type="entry name" value="DUF421"/>
    <property type="match status" value="1"/>
</dbReference>
<dbReference type="RefSeq" id="WP_336498908.1">
    <property type="nucleotide sequence ID" value="NZ_JBAWSY010000018.1"/>
</dbReference>
<evidence type="ECO:0000313" key="10">
    <source>
        <dbReference type="EMBL" id="MEI4771317.1"/>
    </source>
</evidence>
<comment type="subcellular location">
    <subcellularLocation>
        <location evidence="1">Cell membrane</location>
        <topology evidence="1">Multi-pass membrane protein</topology>
    </subcellularLocation>
</comment>
<protein>
    <submittedName>
        <fullName evidence="10">DUF421 domain-containing protein</fullName>
    </submittedName>
</protein>
<dbReference type="EMBL" id="JBAWSY010000018">
    <property type="protein sequence ID" value="MEI4771317.1"/>
    <property type="molecule type" value="Genomic_DNA"/>
</dbReference>
<gene>
    <name evidence="10" type="ORF">WAX74_16955</name>
</gene>
<accession>A0ABU8F8I7</accession>
<feature type="transmembrane region" description="Helical" evidence="7">
    <location>
        <begin position="38"/>
        <end position="59"/>
    </location>
</feature>
<evidence type="ECO:0000256" key="3">
    <source>
        <dbReference type="ARBA" id="ARBA00022475"/>
    </source>
</evidence>
<dbReference type="InterPro" id="IPR023090">
    <property type="entry name" value="UPF0702_alpha/beta_dom_sf"/>
</dbReference>
<feature type="transmembrane region" description="Helical" evidence="7">
    <location>
        <begin position="71"/>
        <end position="88"/>
    </location>
</feature>
<dbReference type="InterPro" id="IPR048454">
    <property type="entry name" value="YetF_N"/>
</dbReference>
<comment type="caution">
    <text evidence="10">The sequence shown here is derived from an EMBL/GenBank/DDBJ whole genome shotgun (WGS) entry which is preliminary data.</text>
</comment>
<keyword evidence="5 7" id="KW-1133">Transmembrane helix</keyword>
<keyword evidence="6 7" id="KW-0472">Membrane</keyword>
<evidence type="ECO:0000256" key="1">
    <source>
        <dbReference type="ARBA" id="ARBA00004651"/>
    </source>
</evidence>
<comment type="similarity">
    <text evidence="2">Belongs to the UPF0702 family.</text>
</comment>
<evidence type="ECO:0000256" key="4">
    <source>
        <dbReference type="ARBA" id="ARBA00022692"/>
    </source>
</evidence>
<organism evidence="10 11">
    <name type="scientific">Psychrobacillus mangrovi</name>
    <dbReference type="NCBI Taxonomy" id="3117745"/>
    <lineage>
        <taxon>Bacteria</taxon>
        <taxon>Bacillati</taxon>
        <taxon>Bacillota</taxon>
        <taxon>Bacilli</taxon>
        <taxon>Bacillales</taxon>
        <taxon>Bacillaceae</taxon>
        <taxon>Psychrobacillus</taxon>
    </lineage>
</organism>
<feature type="transmembrane region" description="Helical" evidence="7">
    <location>
        <begin position="12"/>
        <end position="31"/>
    </location>
</feature>
<evidence type="ECO:0000313" key="11">
    <source>
        <dbReference type="Proteomes" id="UP001364890"/>
    </source>
</evidence>
<feature type="domain" description="YetF-like N-terminal transmembrane" evidence="9">
    <location>
        <begin position="11"/>
        <end position="84"/>
    </location>
</feature>
<evidence type="ECO:0000259" key="8">
    <source>
        <dbReference type="Pfam" id="PF04239"/>
    </source>
</evidence>
<keyword evidence="4 7" id="KW-0812">Transmembrane</keyword>
<evidence type="ECO:0000256" key="5">
    <source>
        <dbReference type="ARBA" id="ARBA00022989"/>
    </source>
</evidence>
<name>A0ABU8F8I7_9BACI</name>
<keyword evidence="11" id="KW-1185">Reference proteome</keyword>
<reference evidence="10 11" key="1">
    <citation type="submission" date="2024-01" db="EMBL/GenBank/DDBJ databases">
        <title>Seven novel Bacillus-like species.</title>
        <authorList>
            <person name="Liu G."/>
        </authorList>
    </citation>
    <scope>NUCLEOTIDE SEQUENCE [LARGE SCALE GENOMIC DNA]</scope>
    <source>
        <strain evidence="10 11">FJAT-51614</strain>
    </source>
</reference>
<evidence type="ECO:0000259" key="9">
    <source>
        <dbReference type="Pfam" id="PF20730"/>
    </source>
</evidence>
<evidence type="ECO:0000256" key="6">
    <source>
        <dbReference type="ARBA" id="ARBA00023136"/>
    </source>
</evidence>
<proteinExistence type="inferred from homology"/>
<evidence type="ECO:0000256" key="7">
    <source>
        <dbReference type="SAM" id="Phobius"/>
    </source>
</evidence>
<dbReference type="InterPro" id="IPR007353">
    <property type="entry name" value="DUF421"/>
</dbReference>
<sequence length="233" mass="26613">METFFELNFWEMLIRTTLSFLALLVLARVLGKKQLSQLTFFHYITGITIGSIAAEIAAQHETPFLDGLVSLVWWTILTLFMSYLSLWFPKARVLIDDEPTIVIKDGELVVKSLKTARLHMDDVLMLLREQSIFSIQDVHYAVLETNGELSVFKKVGQQEATKTDIKATITLPTFMPSEIISDGKIVQKNLTELDLSEEWVMKKLRKQGIESVDEVFYAQVQTNGSLFISLYNK</sequence>
<dbReference type="Gene3D" id="3.30.240.20">
    <property type="entry name" value="bsu07140 like domains"/>
    <property type="match status" value="2"/>
</dbReference>
<keyword evidence="3" id="KW-1003">Cell membrane</keyword>
<evidence type="ECO:0000256" key="2">
    <source>
        <dbReference type="ARBA" id="ARBA00006448"/>
    </source>
</evidence>
<dbReference type="PANTHER" id="PTHR34582">
    <property type="entry name" value="UPF0702 TRANSMEMBRANE PROTEIN YCAP"/>
    <property type="match status" value="1"/>
</dbReference>
<dbReference type="PANTHER" id="PTHR34582:SF7">
    <property type="entry name" value="UPF0702 TRANSMEMBRANE PROTEIN YDFS"/>
    <property type="match status" value="1"/>
</dbReference>